<dbReference type="PANTHER" id="PTHR31672">
    <property type="entry name" value="BNACNNG10540D PROTEIN"/>
    <property type="match status" value="1"/>
</dbReference>
<dbReference type="PANTHER" id="PTHR31672:SF13">
    <property type="entry name" value="F-BOX PROTEIN CPR30-LIKE"/>
    <property type="match status" value="1"/>
</dbReference>
<dbReference type="InterPro" id="IPR001810">
    <property type="entry name" value="F-box_dom"/>
</dbReference>
<name>A0A9R0JVU9_SPIOL</name>
<dbReference type="AlphaFoldDB" id="A0A9R0JVU9"/>
<sequence length="261" mass="30246">MKNKGGTSERKRKFARDDRLLEGSHLQLPEDSHFPTELLEELLARLPVKTLLRFRCVCNSWCQIIDSSRFISVHLKVFNNNSSANTSVLAMEKHCRFNHFIFRQSDIFEKTVDLGFAPSSNEYKVLVYNFGFGVKSSEVELGVYSLKDQQWKIKPDRTNVLRWYSSFKYGTQRVFSIFATSSESSSIWVLEKDVGEDPWRLWFLGDPDLHDCKLSKPLTTGYPFSKVLYVLESNVFFMLADSVHNFPLPSSSPTFFFTIFL</sequence>
<dbReference type="Proteomes" id="UP000813463">
    <property type="component" value="Chromosome 5"/>
</dbReference>
<feature type="domain" description="F-box" evidence="1">
    <location>
        <begin position="28"/>
        <end position="74"/>
    </location>
</feature>
<reference evidence="2" key="1">
    <citation type="journal article" date="2021" name="Nat. Commun.">
        <title>Genomic analyses provide insights into spinach domestication and the genetic basis of agronomic traits.</title>
        <authorList>
            <person name="Cai X."/>
            <person name="Sun X."/>
            <person name="Xu C."/>
            <person name="Sun H."/>
            <person name="Wang X."/>
            <person name="Ge C."/>
            <person name="Zhang Z."/>
            <person name="Wang Q."/>
            <person name="Fei Z."/>
            <person name="Jiao C."/>
            <person name="Wang Q."/>
        </authorList>
    </citation>
    <scope>NUCLEOTIDE SEQUENCE [LARGE SCALE GENOMIC DNA]</scope>
    <source>
        <strain evidence="2">cv. Varoflay</strain>
    </source>
</reference>
<proteinExistence type="predicted"/>
<dbReference type="SUPFAM" id="SSF81383">
    <property type="entry name" value="F-box domain"/>
    <property type="match status" value="1"/>
</dbReference>
<protein>
    <recommendedName>
        <fullName evidence="1">F-box domain-containing protein</fullName>
    </recommendedName>
</protein>
<gene>
    <name evidence="3" type="primary">LOC110788093</name>
</gene>
<dbReference type="RefSeq" id="XP_021848430.2">
    <property type="nucleotide sequence ID" value="XM_021992738.2"/>
</dbReference>
<dbReference type="InterPro" id="IPR036047">
    <property type="entry name" value="F-box-like_dom_sf"/>
</dbReference>
<evidence type="ECO:0000313" key="2">
    <source>
        <dbReference type="Proteomes" id="UP000813463"/>
    </source>
</evidence>
<evidence type="ECO:0000259" key="1">
    <source>
        <dbReference type="PROSITE" id="PS50181"/>
    </source>
</evidence>
<dbReference type="SMART" id="SM00256">
    <property type="entry name" value="FBOX"/>
    <property type="match status" value="1"/>
</dbReference>
<dbReference type="Pfam" id="PF00646">
    <property type="entry name" value="F-box"/>
    <property type="match status" value="1"/>
</dbReference>
<organism evidence="2 3">
    <name type="scientific">Spinacia oleracea</name>
    <name type="common">Spinach</name>
    <dbReference type="NCBI Taxonomy" id="3562"/>
    <lineage>
        <taxon>Eukaryota</taxon>
        <taxon>Viridiplantae</taxon>
        <taxon>Streptophyta</taxon>
        <taxon>Embryophyta</taxon>
        <taxon>Tracheophyta</taxon>
        <taxon>Spermatophyta</taxon>
        <taxon>Magnoliopsida</taxon>
        <taxon>eudicotyledons</taxon>
        <taxon>Gunneridae</taxon>
        <taxon>Pentapetalae</taxon>
        <taxon>Caryophyllales</taxon>
        <taxon>Chenopodiaceae</taxon>
        <taxon>Chenopodioideae</taxon>
        <taxon>Anserineae</taxon>
        <taxon>Spinacia</taxon>
    </lineage>
</organism>
<keyword evidence="2" id="KW-1185">Reference proteome</keyword>
<dbReference type="PROSITE" id="PS50181">
    <property type="entry name" value="FBOX"/>
    <property type="match status" value="1"/>
</dbReference>
<dbReference type="Gene3D" id="1.20.1280.50">
    <property type="match status" value="1"/>
</dbReference>
<accession>A0A9R0JVU9</accession>
<dbReference type="GeneID" id="110788093"/>
<dbReference type="InterPro" id="IPR050796">
    <property type="entry name" value="SCF_F-box_component"/>
</dbReference>
<reference evidence="3" key="2">
    <citation type="submission" date="2025-08" db="UniProtKB">
        <authorList>
            <consortium name="RefSeq"/>
        </authorList>
    </citation>
    <scope>IDENTIFICATION</scope>
    <source>
        <tissue evidence="3">Leaf</tissue>
    </source>
</reference>
<dbReference type="KEGG" id="soe:110788093"/>
<evidence type="ECO:0000313" key="3">
    <source>
        <dbReference type="RefSeq" id="XP_021848430.2"/>
    </source>
</evidence>